<protein>
    <recommendedName>
        <fullName evidence="4">Lipoprotein</fullName>
    </recommendedName>
</protein>
<dbReference type="PROSITE" id="PS51257">
    <property type="entry name" value="PROKAR_LIPOPROTEIN"/>
    <property type="match status" value="1"/>
</dbReference>
<keyword evidence="3" id="KW-1185">Reference proteome</keyword>
<organism evidence="2 3">
    <name type="scientific">Selenomonas timonae</name>
    <dbReference type="NCBI Taxonomy" id="2754044"/>
    <lineage>
        <taxon>Bacteria</taxon>
        <taxon>Bacillati</taxon>
        <taxon>Bacillota</taxon>
        <taxon>Negativicutes</taxon>
        <taxon>Selenomonadales</taxon>
        <taxon>Selenomonadaceae</taxon>
        <taxon>Selenomonas</taxon>
    </lineage>
</organism>
<dbReference type="Proteomes" id="UP000515480">
    <property type="component" value="Chromosome"/>
</dbReference>
<evidence type="ECO:0000256" key="1">
    <source>
        <dbReference type="SAM" id="SignalP"/>
    </source>
</evidence>
<reference evidence="2 3" key="1">
    <citation type="submission" date="2020-07" db="EMBL/GenBank/DDBJ databases">
        <title>Complete genome and description of Selenomonas timonensis sp. nov., a new bacterium isolated from a gingivitis subject.</title>
        <authorList>
            <person name="Antezack A."/>
        </authorList>
    </citation>
    <scope>NUCLEOTIDE SEQUENCE [LARGE SCALE GENOMIC DNA]</scope>
    <source>
        <strain evidence="2 3">Marseille-Q3039</strain>
    </source>
</reference>
<evidence type="ECO:0008006" key="4">
    <source>
        <dbReference type="Google" id="ProtNLM"/>
    </source>
</evidence>
<feature type="signal peptide" evidence="1">
    <location>
        <begin position="1"/>
        <end position="21"/>
    </location>
</feature>
<dbReference type="EMBL" id="CP060204">
    <property type="protein sequence ID" value="QNH54407.1"/>
    <property type="molecule type" value="Genomic_DNA"/>
</dbReference>
<dbReference type="AlphaFoldDB" id="A0A7G7VJW4"/>
<keyword evidence="1" id="KW-0732">Signal</keyword>
<accession>A0A7G7VJW4</accession>
<evidence type="ECO:0000313" key="2">
    <source>
        <dbReference type="EMBL" id="QNH54407.1"/>
    </source>
</evidence>
<evidence type="ECO:0000313" key="3">
    <source>
        <dbReference type="Proteomes" id="UP000515480"/>
    </source>
</evidence>
<name>A0A7G7VJW4_9FIRM</name>
<sequence length="276" mass="30376">MKNISLLCAAFAVLGTLILSGCSSMLTTEGSAPYTVDDVIDIVTSDFAVCKPHIVPVTTQVEKEKPFQRNTYVLYDEANDFTFSCNAVVRRPTLPLPGAQRDTNAAFAYAEAYAAHLNPQICSMTAQYGFCTATAEESAALIQSKVKRRQGNVELSLFDEGDFIFVSDGASGADMVAVCKELYDMYKPEGNGVILSNLYGRKITFYYLPPAEHDMTKAVFLLSFKLEGRNDWAATLSDNPGSSSNEKDVAVLEKNLGDYFERCLHDAEREAHKRPL</sequence>
<gene>
    <name evidence="2" type="ORF">H1B31_00045</name>
</gene>
<proteinExistence type="predicted"/>
<dbReference type="KEGG" id="stim:H1B31_00045"/>
<feature type="chain" id="PRO_5038755620" description="Lipoprotein" evidence="1">
    <location>
        <begin position="22"/>
        <end position="276"/>
    </location>
</feature>